<comment type="caution">
    <text evidence="1">The sequence shown here is derived from an EMBL/GenBank/DDBJ whole genome shotgun (WGS) entry which is preliminary data.</text>
</comment>
<dbReference type="EMBL" id="CM037160">
    <property type="protein sequence ID" value="KAH7840751.1"/>
    <property type="molecule type" value="Genomic_DNA"/>
</dbReference>
<accession>A0ACB7XK66</accession>
<protein>
    <submittedName>
        <fullName evidence="1">Uncharacterized protein</fullName>
    </submittedName>
</protein>
<evidence type="ECO:0000313" key="2">
    <source>
        <dbReference type="Proteomes" id="UP000828048"/>
    </source>
</evidence>
<dbReference type="Proteomes" id="UP000828048">
    <property type="component" value="Chromosome 10"/>
</dbReference>
<evidence type="ECO:0000313" key="1">
    <source>
        <dbReference type="EMBL" id="KAH7840751.1"/>
    </source>
</evidence>
<gene>
    <name evidence="1" type="ORF">Vadar_021099</name>
</gene>
<proteinExistence type="predicted"/>
<name>A0ACB7XK66_9ERIC</name>
<reference evidence="1 2" key="1">
    <citation type="journal article" date="2021" name="Hortic Res">
        <title>High-quality reference genome and annotation aids understanding of berry development for evergreen blueberry (Vaccinium darrowii).</title>
        <authorList>
            <person name="Yu J."/>
            <person name="Hulse-Kemp A.M."/>
            <person name="Babiker E."/>
            <person name="Staton M."/>
        </authorList>
    </citation>
    <scope>NUCLEOTIDE SEQUENCE [LARGE SCALE GENOMIC DNA]</scope>
    <source>
        <strain evidence="2">cv. NJ 8807/NJ 8810</strain>
        <tissue evidence="1">Young leaf</tissue>
    </source>
</reference>
<keyword evidence="2" id="KW-1185">Reference proteome</keyword>
<sequence>MNKKISGVGAAGIGESLRSRRPLPKRGQIKSRIAANVCHSIVSAFLRAPSSHYQECGAKSYHREIKAVRNH</sequence>
<organism evidence="1 2">
    <name type="scientific">Vaccinium darrowii</name>
    <dbReference type="NCBI Taxonomy" id="229202"/>
    <lineage>
        <taxon>Eukaryota</taxon>
        <taxon>Viridiplantae</taxon>
        <taxon>Streptophyta</taxon>
        <taxon>Embryophyta</taxon>
        <taxon>Tracheophyta</taxon>
        <taxon>Spermatophyta</taxon>
        <taxon>Magnoliopsida</taxon>
        <taxon>eudicotyledons</taxon>
        <taxon>Gunneridae</taxon>
        <taxon>Pentapetalae</taxon>
        <taxon>asterids</taxon>
        <taxon>Ericales</taxon>
        <taxon>Ericaceae</taxon>
        <taxon>Vaccinioideae</taxon>
        <taxon>Vaccinieae</taxon>
        <taxon>Vaccinium</taxon>
    </lineage>
</organism>